<organism evidence="2 3">
    <name type="scientific">Nocardioides lentus</name>
    <dbReference type="NCBI Taxonomy" id="338077"/>
    <lineage>
        <taxon>Bacteria</taxon>
        <taxon>Bacillati</taxon>
        <taxon>Actinomycetota</taxon>
        <taxon>Actinomycetes</taxon>
        <taxon>Propionibacteriales</taxon>
        <taxon>Nocardioidaceae</taxon>
        <taxon>Nocardioides</taxon>
    </lineage>
</organism>
<reference evidence="2 3" key="1">
    <citation type="journal article" date="2019" name="Int. J. Syst. Evol. Microbiol.">
        <title>The Global Catalogue of Microorganisms (GCM) 10K type strain sequencing project: providing services to taxonomists for standard genome sequencing and annotation.</title>
        <authorList>
            <consortium name="The Broad Institute Genomics Platform"/>
            <consortium name="The Broad Institute Genome Sequencing Center for Infectious Disease"/>
            <person name="Wu L."/>
            <person name="Ma J."/>
        </authorList>
    </citation>
    <scope>NUCLEOTIDE SEQUENCE [LARGE SCALE GENOMIC DNA]</scope>
    <source>
        <strain evidence="2 3">JCM 14046</strain>
    </source>
</reference>
<evidence type="ECO:0000259" key="1">
    <source>
        <dbReference type="Pfam" id="PF00561"/>
    </source>
</evidence>
<accession>A0ABN2PRR6</accession>
<dbReference type="Gene3D" id="3.40.50.1820">
    <property type="entry name" value="alpha/beta hydrolase"/>
    <property type="match status" value="1"/>
</dbReference>
<dbReference type="Pfam" id="PF00561">
    <property type="entry name" value="Abhydrolase_1"/>
    <property type="match status" value="1"/>
</dbReference>
<dbReference type="Proteomes" id="UP001501612">
    <property type="component" value="Unassembled WGS sequence"/>
</dbReference>
<evidence type="ECO:0000313" key="3">
    <source>
        <dbReference type="Proteomes" id="UP001501612"/>
    </source>
</evidence>
<feature type="domain" description="AB hydrolase-1" evidence="1">
    <location>
        <begin position="281"/>
        <end position="391"/>
    </location>
</feature>
<dbReference type="PANTHER" id="PTHR43798:SF5">
    <property type="entry name" value="MONOACYLGLYCEROL LIPASE ABHD6"/>
    <property type="match status" value="1"/>
</dbReference>
<dbReference type="SUPFAM" id="SSF53474">
    <property type="entry name" value="alpha/beta-Hydrolases"/>
    <property type="match status" value="2"/>
</dbReference>
<protein>
    <recommendedName>
        <fullName evidence="1">AB hydrolase-1 domain-containing protein</fullName>
    </recommendedName>
</protein>
<keyword evidence="3" id="KW-1185">Reference proteome</keyword>
<dbReference type="InterPro" id="IPR029058">
    <property type="entry name" value="AB_hydrolase_fold"/>
</dbReference>
<name>A0ABN2PRR6_9ACTN</name>
<dbReference type="EMBL" id="BAAAMY010000010">
    <property type="protein sequence ID" value="GAA1928751.1"/>
    <property type="molecule type" value="Genomic_DNA"/>
</dbReference>
<gene>
    <name evidence="2" type="ORF">GCM10009737_33300</name>
</gene>
<dbReference type="InterPro" id="IPR050266">
    <property type="entry name" value="AB_hydrolase_sf"/>
</dbReference>
<proteinExistence type="predicted"/>
<dbReference type="InterPro" id="IPR000073">
    <property type="entry name" value="AB_hydrolase_1"/>
</dbReference>
<sequence>MRPHYATTTHGQLRLQLAGGGAPRGGAVVVLVGPTRSAAWVAGHLAARVGGRLVVAVEMPGCGGSSRLRAVTTTEAARAAVEALDWVRTGTCDLVVLDLAVAYAAGVADGLEPATTLVADLDSARGWHAGGRTPPPGDPATDGGHLAALWTFLRDRRLVRADDPRRARTVGPPPPDVPELSDGFVAAATDPAAFATWWRRAVDGLEAGAAALAERGATEVDAPDVADAVEALTSSAAAEAPAPTGPPPTAPDVDGALWHAYVATDRGRAHVRRAGSGRGRPVLVLSTGGGSSEQFTPVVHGLAADDRPVAALDYPGNGLSEPGPEHPTIADLAQDALAVAGALGWDDLDVWGSHTGACVALEMAIAEPGRVGRVVMEAPPMVSDEFRDDLLARYFPDLTPDRFGSHLPRAWAWRRDAFLFWPWYAVDHASARAIGLPRAEDLQRYAVGILESGETYDRAYRAAFDYDTRGRLPLLTRPAIITAGPHDMLANTLQDAADLVPGDLLTLVATPETVWWPDPDADAARATMDLYREFLR</sequence>
<evidence type="ECO:0000313" key="2">
    <source>
        <dbReference type="EMBL" id="GAA1928751.1"/>
    </source>
</evidence>
<dbReference type="PANTHER" id="PTHR43798">
    <property type="entry name" value="MONOACYLGLYCEROL LIPASE"/>
    <property type="match status" value="1"/>
</dbReference>
<comment type="caution">
    <text evidence="2">The sequence shown here is derived from an EMBL/GenBank/DDBJ whole genome shotgun (WGS) entry which is preliminary data.</text>
</comment>